<dbReference type="SUPFAM" id="SSF48452">
    <property type="entry name" value="TPR-like"/>
    <property type="match status" value="3"/>
</dbReference>
<reference evidence="2" key="1">
    <citation type="submission" date="2021-01" db="EMBL/GenBank/DDBJ databases">
        <title>Modified the classification status of verrucomicrobia.</title>
        <authorList>
            <person name="Feng X."/>
        </authorList>
    </citation>
    <scope>NUCLEOTIDE SEQUENCE</scope>
    <source>
        <strain evidence="2">JCM 18052</strain>
    </source>
</reference>
<proteinExistence type="predicted"/>
<evidence type="ECO:0000313" key="2">
    <source>
        <dbReference type="EMBL" id="MBK1814551.1"/>
    </source>
</evidence>
<dbReference type="Pfam" id="PF13174">
    <property type="entry name" value="TPR_6"/>
    <property type="match status" value="1"/>
</dbReference>
<dbReference type="RefSeq" id="WP_200349509.1">
    <property type="nucleotide sequence ID" value="NZ_BAABHZ010000010.1"/>
</dbReference>
<dbReference type="PANTHER" id="PTHR12558">
    <property type="entry name" value="CELL DIVISION CYCLE 16,23,27"/>
    <property type="match status" value="1"/>
</dbReference>
<feature type="signal peptide" evidence="1">
    <location>
        <begin position="1"/>
        <end position="22"/>
    </location>
</feature>
<dbReference type="PANTHER" id="PTHR12558:SF13">
    <property type="entry name" value="CELL DIVISION CYCLE PROTEIN 27 HOMOLOG"/>
    <property type="match status" value="1"/>
</dbReference>
<accession>A0A934VA70</accession>
<name>A0A934VA70_9BACT</name>
<evidence type="ECO:0000313" key="3">
    <source>
        <dbReference type="Proteomes" id="UP000600139"/>
    </source>
</evidence>
<dbReference type="Proteomes" id="UP000600139">
    <property type="component" value="Unassembled WGS sequence"/>
</dbReference>
<protein>
    <submittedName>
        <fullName evidence="2">Tetratricopeptide repeat protein</fullName>
    </submittedName>
</protein>
<keyword evidence="3" id="KW-1185">Reference proteome</keyword>
<sequence length="974" mass="107190">MQRKTQKTPALLALSLSLFAVAAETRVHGQETPPAAPTAPAAPATLNRLFTEAENAFGAKDYTGAVAKIQELLTALGTSKEAPLELLYFNIGLGNLLAENPQEAEAGFRECLKRFPKGEYASRCYLGIGRACILQGGDDKKAEALEALKLAAQDPKYRSEAGFYLGKVYTDLGKHDEAMVVFKSLMGSDIRSPQQTTAAVEVIGLLADTGKIDDLIAYLDRLSNQAGVRDAIAWYANQVIVRGDELVTSGSYEAALAIYQSVPPRSQILEIQKTALEAQHKEVKLLETRANADKTKPLNQRSTASEFLNNLKPAVELAETALAAVEAKADLDAALLMRRGRCFYYLNRNEEALVCFRALRTKYASAADAQPAAYAEIVLLNKLKNIAEIKSLCDRYLLKYPEAENAEQVATLAGEVLVQSGNWDEVESFYRNLLAKFPNSEHRDRYTFFQAVALFQKADFNSSTPILTKFPEDFPNSPLVENSLYYLAMSSFLSNDSIKTTAAAKDYLSKFPDGRYAGDMRYRLAFIDFNNKEEDLNEKIIKDLTTFVESHPDDASVGSMLCLVGDTYKKMSEKSDKTDEVAKYEKLALEAYKKAVWTESPDDVVQYALDTATSLLQGKKDWSAIAELHGEFLQKRPDSPLSLLSAIQVAKMKAREGKSPEAADMLANALKSRIGDPSSERVEFLIDELVKTLVPKKKPADVDIDAVDAQLQEVLKKAIGENENATTNARLYYARAQLARLLRRPDKSELYLKGIATINAKDPAILSPALLSISGDILLKLGDLDAAEGMFKRLSDRYKEGMFADAGPVGLGYIALARKQPEEALKIFETALKDNPGMSRFKETTLGQVQALIEVGRIDEAQKIALQIAGDKMFRGESAGKAYLFIGQVYRLQAAKASGKEKEGLLKQAHGIYGRVYTAYKSSPEVCAEGAWQAYETLKELGDTALADETLKQLANDPKLKNTKRAQEALKLAK</sequence>
<keyword evidence="1" id="KW-0732">Signal</keyword>
<evidence type="ECO:0000256" key="1">
    <source>
        <dbReference type="SAM" id="SignalP"/>
    </source>
</evidence>
<organism evidence="2 3">
    <name type="scientific">Luteolibacter yonseiensis</name>
    <dbReference type="NCBI Taxonomy" id="1144680"/>
    <lineage>
        <taxon>Bacteria</taxon>
        <taxon>Pseudomonadati</taxon>
        <taxon>Verrucomicrobiota</taxon>
        <taxon>Verrucomicrobiia</taxon>
        <taxon>Verrucomicrobiales</taxon>
        <taxon>Verrucomicrobiaceae</taxon>
        <taxon>Luteolibacter</taxon>
    </lineage>
</organism>
<gene>
    <name evidence="2" type="ORF">JIN84_02930</name>
</gene>
<feature type="chain" id="PRO_5036736989" evidence="1">
    <location>
        <begin position="23"/>
        <end position="974"/>
    </location>
</feature>
<dbReference type="SMART" id="SM00028">
    <property type="entry name" value="TPR"/>
    <property type="match status" value="6"/>
</dbReference>
<dbReference type="Pfam" id="PF14559">
    <property type="entry name" value="TPR_19"/>
    <property type="match status" value="1"/>
</dbReference>
<dbReference type="InterPro" id="IPR019734">
    <property type="entry name" value="TPR_rpt"/>
</dbReference>
<dbReference type="EMBL" id="JAENIK010000004">
    <property type="protein sequence ID" value="MBK1814551.1"/>
    <property type="molecule type" value="Genomic_DNA"/>
</dbReference>
<dbReference type="Gene3D" id="1.25.40.10">
    <property type="entry name" value="Tetratricopeptide repeat domain"/>
    <property type="match status" value="5"/>
</dbReference>
<dbReference type="AlphaFoldDB" id="A0A934VA70"/>
<dbReference type="InterPro" id="IPR011990">
    <property type="entry name" value="TPR-like_helical_dom_sf"/>
</dbReference>
<comment type="caution">
    <text evidence="2">The sequence shown here is derived from an EMBL/GenBank/DDBJ whole genome shotgun (WGS) entry which is preliminary data.</text>
</comment>